<dbReference type="Proteomes" id="UP000007962">
    <property type="component" value="Chromosome"/>
</dbReference>
<evidence type="ECO:0000313" key="3">
    <source>
        <dbReference type="Proteomes" id="UP000007962"/>
    </source>
</evidence>
<sequence>MSRVGRLRRAASARPDALPETPDRWARVRDVVAVVLLAVTAVLTAWSGFESSKWGGEMSIAFSRASTARIEAARYADDANAARDVDLQTFSLWLEAYAQDDTQLLEFVESRFTPHFAEAFDLWIAERPLQNPDAAPSPFALEEYVPPGEAEAAAADERADGLFDEALRNNQRGDDYTLLTVLFALVLFFAAIAERPRAPGTRWALLIGAGTLAVAGIVLLAMFPKII</sequence>
<dbReference type="EMBL" id="CP001618">
    <property type="protein sequence ID" value="ACQ79003.1"/>
    <property type="molecule type" value="Genomic_DNA"/>
</dbReference>
<feature type="transmembrane region" description="Helical" evidence="1">
    <location>
        <begin position="176"/>
        <end position="193"/>
    </location>
</feature>
<dbReference type="HOGENOM" id="CLU_102150_0_0_11"/>
<reference evidence="2 3" key="1">
    <citation type="journal article" date="2009" name="Stand. Genomic Sci.">
        <title>Complete genome sequence of Beutenbergia cavernae type strain (HKI 0122).</title>
        <authorList>
            <person name="Land M."/>
            <person name="Pukall R."/>
            <person name="Abt B."/>
            <person name="Goker M."/>
            <person name="Rohde M."/>
            <person name="Glavina Del Rio T."/>
            <person name="Tice H."/>
            <person name="Copeland A."/>
            <person name="Cheng J.F."/>
            <person name="Lucas S."/>
            <person name="Chen F."/>
            <person name="Nolan M."/>
            <person name="Bruce D."/>
            <person name="Goodwin L."/>
            <person name="Pitluck S."/>
            <person name="Ivanova N."/>
            <person name="Mavromatis K."/>
            <person name="Ovchinnikova G."/>
            <person name="Pati A."/>
            <person name="Chen A."/>
            <person name="Palaniappan K."/>
            <person name="Hauser L."/>
            <person name="Chang Y.J."/>
            <person name="Jefferies C.C."/>
            <person name="Saunders E."/>
            <person name="Brettin T."/>
            <person name="Detter J.C."/>
            <person name="Han C."/>
            <person name="Chain P."/>
            <person name="Bristow J."/>
            <person name="Eisen J.A."/>
            <person name="Markowitz V."/>
            <person name="Hugenholtz P."/>
            <person name="Kyrpides N.C."/>
            <person name="Klenk H.P."/>
            <person name="Lapidus A."/>
        </authorList>
    </citation>
    <scope>NUCLEOTIDE SEQUENCE [LARGE SCALE GENOMIC DNA]</scope>
    <source>
        <strain evidence="3">ATCC BAA-8 / DSM 12333 / NBRC 16432</strain>
    </source>
</reference>
<keyword evidence="1" id="KW-0472">Membrane</keyword>
<dbReference type="STRING" id="471853.Bcav_0742"/>
<organism evidence="2 3">
    <name type="scientific">Beutenbergia cavernae (strain ATCC BAA-8 / DSM 12333 / CCUG 43141 / JCM 11478 / NBRC 16432 / NCIMB 13614 / HKI 0122)</name>
    <dbReference type="NCBI Taxonomy" id="471853"/>
    <lineage>
        <taxon>Bacteria</taxon>
        <taxon>Bacillati</taxon>
        <taxon>Actinomycetota</taxon>
        <taxon>Actinomycetes</taxon>
        <taxon>Micrococcales</taxon>
        <taxon>Beutenbergiaceae</taxon>
        <taxon>Beutenbergia</taxon>
    </lineage>
</organism>
<accession>C5BYP5</accession>
<dbReference type="KEGG" id="bcv:Bcav_0742"/>
<keyword evidence="3" id="KW-1185">Reference proteome</keyword>
<feature type="transmembrane region" description="Helical" evidence="1">
    <location>
        <begin position="205"/>
        <end position="223"/>
    </location>
</feature>
<evidence type="ECO:0000256" key="1">
    <source>
        <dbReference type="SAM" id="Phobius"/>
    </source>
</evidence>
<gene>
    <name evidence="2" type="ordered locus">Bcav_0742</name>
</gene>
<dbReference type="AlphaFoldDB" id="C5BYP5"/>
<dbReference type="eggNOG" id="ENOG5030E5G">
    <property type="taxonomic scope" value="Bacteria"/>
</dbReference>
<proteinExistence type="predicted"/>
<evidence type="ECO:0000313" key="2">
    <source>
        <dbReference type="EMBL" id="ACQ79003.1"/>
    </source>
</evidence>
<keyword evidence="1" id="KW-0812">Transmembrane</keyword>
<name>C5BYP5_BEUC1</name>
<feature type="transmembrane region" description="Helical" evidence="1">
    <location>
        <begin position="31"/>
        <end position="49"/>
    </location>
</feature>
<keyword evidence="1" id="KW-1133">Transmembrane helix</keyword>
<protein>
    <submittedName>
        <fullName evidence="2">Uncharacterized protein</fullName>
    </submittedName>
</protein>